<dbReference type="GeneID" id="113461128"/>
<sequence length="156" mass="17050">MVGMTVKSRISSSDWSWSPSAAAGSGGLRFQRWGGGLRSRSEGKSRRSSSAAARQPSSVSSRGSTIAISKRTQVVKLDAPMARPPPSPLPLLLPRLRTIKDRLMPTAFFVAYRTFHLCLLHSLVDLLINGYAASDVVKARPLNLLLWMHTKCSMVD</sequence>
<dbReference type="Proteomes" id="UP000228380">
    <property type="component" value="Chromosome 4"/>
</dbReference>
<keyword evidence="2" id="KW-1185">Reference proteome</keyword>
<evidence type="ECO:0000313" key="3">
    <source>
        <dbReference type="RefSeq" id="XP_026656422.1"/>
    </source>
</evidence>
<feature type="region of interest" description="Disordered" evidence="1">
    <location>
        <begin position="1"/>
        <end position="66"/>
    </location>
</feature>
<protein>
    <submittedName>
        <fullName evidence="3">Uncharacterized protein LOC113461128</fullName>
    </submittedName>
</protein>
<feature type="compositionally biased region" description="Low complexity" evidence="1">
    <location>
        <begin position="11"/>
        <end position="23"/>
    </location>
</feature>
<reference evidence="3" key="2">
    <citation type="submission" date="2025-08" db="UniProtKB">
        <authorList>
            <consortium name="RefSeq"/>
        </authorList>
    </citation>
    <scope>IDENTIFICATION</scope>
    <source>
        <tissue evidence="3">Young leaves</tissue>
    </source>
</reference>
<reference evidence="2" key="1">
    <citation type="journal article" date="2019" name="Nat. Commun.">
        <title>Genome-wide association mapping of date palm fruit traits.</title>
        <authorList>
            <person name="Hazzouri K.M."/>
            <person name="Gros-Balthazard M."/>
            <person name="Flowers J.M."/>
            <person name="Copetti D."/>
            <person name="Lemansour A."/>
            <person name="Lebrun M."/>
            <person name="Masmoudi K."/>
            <person name="Ferrand S."/>
            <person name="Dhar M.I."/>
            <person name="Fresquez Z.A."/>
            <person name="Rosas U."/>
            <person name="Zhang J."/>
            <person name="Talag J."/>
            <person name="Lee S."/>
            <person name="Kudrna D."/>
            <person name="Powell R.F."/>
            <person name="Leitch I.J."/>
            <person name="Krueger R.R."/>
            <person name="Wing R.A."/>
            <person name="Amiri K.M.A."/>
            <person name="Purugganan M.D."/>
        </authorList>
    </citation>
    <scope>NUCLEOTIDE SEQUENCE [LARGE SCALE GENOMIC DNA]</scope>
    <source>
        <strain evidence="2">cv. Khalas</strain>
    </source>
</reference>
<dbReference type="AlphaFoldDB" id="A0A8B8J056"/>
<proteinExistence type="predicted"/>
<dbReference type="KEGG" id="pda:113461128"/>
<organism evidence="2 3">
    <name type="scientific">Phoenix dactylifera</name>
    <name type="common">Date palm</name>
    <dbReference type="NCBI Taxonomy" id="42345"/>
    <lineage>
        <taxon>Eukaryota</taxon>
        <taxon>Viridiplantae</taxon>
        <taxon>Streptophyta</taxon>
        <taxon>Embryophyta</taxon>
        <taxon>Tracheophyta</taxon>
        <taxon>Spermatophyta</taxon>
        <taxon>Magnoliopsida</taxon>
        <taxon>Liliopsida</taxon>
        <taxon>Arecaceae</taxon>
        <taxon>Coryphoideae</taxon>
        <taxon>Phoeniceae</taxon>
        <taxon>Phoenix</taxon>
    </lineage>
</organism>
<evidence type="ECO:0000256" key="1">
    <source>
        <dbReference type="SAM" id="MobiDB-lite"/>
    </source>
</evidence>
<dbReference type="RefSeq" id="XP_026656422.1">
    <property type="nucleotide sequence ID" value="XM_026800621.2"/>
</dbReference>
<name>A0A8B8J056_PHODC</name>
<accession>A0A8B8J056</accession>
<feature type="compositionally biased region" description="Low complexity" evidence="1">
    <location>
        <begin position="48"/>
        <end position="62"/>
    </location>
</feature>
<evidence type="ECO:0000313" key="2">
    <source>
        <dbReference type="Proteomes" id="UP000228380"/>
    </source>
</evidence>
<gene>
    <name evidence="3" type="primary">LOC113461128</name>
</gene>